<dbReference type="EMBL" id="RJKE01000001">
    <property type="protein sequence ID" value="ROO86496.1"/>
    <property type="molecule type" value="Genomic_DNA"/>
</dbReference>
<gene>
    <name evidence="2" type="ORF">EDD29_4068</name>
</gene>
<proteinExistence type="predicted"/>
<keyword evidence="1" id="KW-0812">Transmembrane</keyword>
<name>A0A3N1CZ42_9ACTN</name>
<reference evidence="2 3" key="1">
    <citation type="submission" date="2018-11" db="EMBL/GenBank/DDBJ databases">
        <title>Sequencing the genomes of 1000 actinobacteria strains.</title>
        <authorList>
            <person name="Klenk H.-P."/>
        </authorList>
    </citation>
    <scope>NUCLEOTIDE SEQUENCE [LARGE SCALE GENOMIC DNA]</scope>
    <source>
        <strain evidence="2 3">DSM 44254</strain>
    </source>
</reference>
<sequence>MPIWVERSEVYPLPEPPDRGAVVAAPVTGLLLAAGPLMATVGRTHEPEGGGVTYVEYLTRLPYLAALLALCVLAARSGAAGPRLGRRIAWAALGPLVGALGATFAIMLVGLAMDTEDRPEWLAGTRPVWLAAQAGVLAVGLAIARTGRWHGPARWLPLAGALSLPVEPIGRVLALEDAAAWLLAAWAGATYTVLGVILLIRPPATTVPSDRDGP</sequence>
<organism evidence="2 3">
    <name type="scientific">Actinocorallia herbida</name>
    <dbReference type="NCBI Taxonomy" id="58109"/>
    <lineage>
        <taxon>Bacteria</taxon>
        <taxon>Bacillati</taxon>
        <taxon>Actinomycetota</taxon>
        <taxon>Actinomycetes</taxon>
        <taxon>Streptosporangiales</taxon>
        <taxon>Thermomonosporaceae</taxon>
        <taxon>Actinocorallia</taxon>
    </lineage>
</organism>
<evidence type="ECO:0000313" key="3">
    <source>
        <dbReference type="Proteomes" id="UP000272400"/>
    </source>
</evidence>
<dbReference type="RefSeq" id="WP_123665894.1">
    <property type="nucleotide sequence ID" value="NZ_RJKE01000001.1"/>
</dbReference>
<dbReference type="AlphaFoldDB" id="A0A3N1CZ42"/>
<feature type="transmembrane region" description="Helical" evidence="1">
    <location>
        <begin position="61"/>
        <end position="79"/>
    </location>
</feature>
<keyword evidence="1" id="KW-1133">Transmembrane helix</keyword>
<feature type="transmembrane region" description="Helical" evidence="1">
    <location>
        <begin position="125"/>
        <end position="143"/>
    </location>
</feature>
<protein>
    <submittedName>
        <fullName evidence="2">Uncharacterized protein</fullName>
    </submittedName>
</protein>
<feature type="transmembrane region" description="Helical" evidence="1">
    <location>
        <begin position="21"/>
        <end position="41"/>
    </location>
</feature>
<accession>A0A3N1CZ42</accession>
<dbReference type="Proteomes" id="UP000272400">
    <property type="component" value="Unassembled WGS sequence"/>
</dbReference>
<evidence type="ECO:0000313" key="2">
    <source>
        <dbReference type="EMBL" id="ROO86496.1"/>
    </source>
</evidence>
<feature type="transmembrane region" description="Helical" evidence="1">
    <location>
        <begin position="180"/>
        <end position="200"/>
    </location>
</feature>
<comment type="caution">
    <text evidence="2">The sequence shown here is derived from an EMBL/GenBank/DDBJ whole genome shotgun (WGS) entry which is preliminary data.</text>
</comment>
<keyword evidence="3" id="KW-1185">Reference proteome</keyword>
<feature type="transmembrane region" description="Helical" evidence="1">
    <location>
        <begin position="91"/>
        <end position="113"/>
    </location>
</feature>
<evidence type="ECO:0000256" key="1">
    <source>
        <dbReference type="SAM" id="Phobius"/>
    </source>
</evidence>
<keyword evidence="1" id="KW-0472">Membrane</keyword>